<dbReference type="RefSeq" id="WP_119015395.1">
    <property type="nucleotide sequence ID" value="NZ_QXEV01000002.1"/>
</dbReference>
<name>A0A397RX00_9MOLU</name>
<keyword evidence="2" id="KW-1185">Reference proteome</keyword>
<dbReference type="AlphaFoldDB" id="A0A397RX00"/>
<dbReference type="EMBL" id="QXEV01000002">
    <property type="protein sequence ID" value="RIA78268.1"/>
    <property type="molecule type" value="Genomic_DNA"/>
</dbReference>
<evidence type="ECO:0000313" key="2">
    <source>
        <dbReference type="Proteomes" id="UP000266506"/>
    </source>
</evidence>
<evidence type="ECO:0000313" key="1">
    <source>
        <dbReference type="EMBL" id="RIA78268.1"/>
    </source>
</evidence>
<dbReference type="Proteomes" id="UP000266506">
    <property type="component" value="Unassembled WGS sequence"/>
</dbReference>
<organism evidence="1 2">
    <name type="scientific">Anaeroplasma bactoclasticum</name>
    <dbReference type="NCBI Taxonomy" id="2088"/>
    <lineage>
        <taxon>Bacteria</taxon>
        <taxon>Bacillati</taxon>
        <taxon>Mycoplasmatota</taxon>
        <taxon>Mollicutes</taxon>
        <taxon>Anaeroplasmatales</taxon>
        <taxon>Anaeroplasmataceae</taxon>
        <taxon>Anaeroplasma</taxon>
    </lineage>
</organism>
<comment type="caution">
    <text evidence="1">The sequence shown here is derived from an EMBL/GenBank/DDBJ whole genome shotgun (WGS) entry which is preliminary data.</text>
</comment>
<sequence>MLTYKNYYGITKEKDSLRYNIIKERNVDTMLRFLINDPNKDLENLDFSSYITTYLINGGMKQEEVNDLISLLTK</sequence>
<dbReference type="InParanoid" id="A0A397RX00"/>
<gene>
    <name evidence="1" type="ORF">EI71_00216</name>
</gene>
<protein>
    <submittedName>
        <fullName evidence="1">Uncharacterized protein</fullName>
    </submittedName>
</protein>
<accession>A0A397RX00</accession>
<reference evidence="1 2" key="1">
    <citation type="submission" date="2018-08" db="EMBL/GenBank/DDBJ databases">
        <title>Genomic Encyclopedia of Archaeal and Bacterial Type Strains, Phase II (KMG-II): from individual species to whole genera.</title>
        <authorList>
            <person name="Goeker M."/>
        </authorList>
    </citation>
    <scope>NUCLEOTIDE SEQUENCE [LARGE SCALE GENOMIC DNA]</scope>
    <source>
        <strain evidence="1 2">ATCC 27112</strain>
    </source>
</reference>
<proteinExistence type="predicted"/>